<evidence type="ECO:0000256" key="4">
    <source>
        <dbReference type="ARBA" id="ARBA00023136"/>
    </source>
</evidence>
<dbReference type="InterPro" id="IPR020846">
    <property type="entry name" value="MFS_dom"/>
</dbReference>
<evidence type="ECO:0000256" key="5">
    <source>
        <dbReference type="SAM" id="Phobius"/>
    </source>
</evidence>
<dbReference type="EMBL" id="CP038267">
    <property type="protein sequence ID" value="QBR90942.1"/>
    <property type="molecule type" value="Genomic_DNA"/>
</dbReference>
<dbReference type="PANTHER" id="PTHR23542">
    <property type="match status" value="1"/>
</dbReference>
<evidence type="ECO:0000313" key="8">
    <source>
        <dbReference type="Proteomes" id="UP000294894"/>
    </source>
</evidence>
<accession>A0A4V1BDF5</accession>
<feature type="transmembrane region" description="Helical" evidence="5">
    <location>
        <begin position="254"/>
        <end position="273"/>
    </location>
</feature>
<comment type="subcellular location">
    <subcellularLocation>
        <location evidence="1">Cell membrane</location>
        <topology evidence="1">Multi-pass membrane protein</topology>
    </subcellularLocation>
</comment>
<evidence type="ECO:0000256" key="3">
    <source>
        <dbReference type="ARBA" id="ARBA00022989"/>
    </source>
</evidence>
<name>A0A4V1BDF5_9ACTN</name>
<dbReference type="Proteomes" id="UP000294894">
    <property type="component" value="Chromosome"/>
</dbReference>
<evidence type="ECO:0000259" key="6">
    <source>
        <dbReference type="PROSITE" id="PS50850"/>
    </source>
</evidence>
<feature type="transmembrane region" description="Helical" evidence="5">
    <location>
        <begin position="305"/>
        <end position="327"/>
    </location>
</feature>
<protein>
    <submittedName>
        <fullName evidence="7">MFS transporter</fullName>
    </submittedName>
</protein>
<feature type="transmembrane region" description="Helical" evidence="5">
    <location>
        <begin position="212"/>
        <end position="234"/>
    </location>
</feature>
<dbReference type="OrthoDB" id="9180256at2"/>
<gene>
    <name evidence="7" type="ORF">EXE57_00650</name>
</gene>
<feature type="transmembrane region" description="Helical" evidence="5">
    <location>
        <begin position="79"/>
        <end position="102"/>
    </location>
</feature>
<feature type="transmembrane region" description="Helical" evidence="5">
    <location>
        <begin position="368"/>
        <end position="388"/>
    </location>
</feature>
<dbReference type="InterPro" id="IPR036259">
    <property type="entry name" value="MFS_trans_sf"/>
</dbReference>
<keyword evidence="4 5" id="KW-0472">Membrane</keyword>
<dbReference type="GO" id="GO:0005886">
    <property type="term" value="C:plasma membrane"/>
    <property type="evidence" value="ECO:0007669"/>
    <property type="project" value="UniProtKB-SubCell"/>
</dbReference>
<proteinExistence type="predicted"/>
<feature type="transmembrane region" description="Helical" evidence="5">
    <location>
        <begin position="339"/>
        <end position="362"/>
    </location>
</feature>
<feature type="transmembrane region" description="Helical" evidence="5">
    <location>
        <begin position="143"/>
        <end position="166"/>
    </location>
</feature>
<reference evidence="7 8" key="1">
    <citation type="submission" date="2019-03" db="EMBL/GenBank/DDBJ databases">
        <title>Three New Species of Nocardioides, Nocardioides euryhalodurans sp. nov., Nocardioides seonyuensis sp. nov. and Nocardioides eburneoflavus sp. nov., Iolated from Soil.</title>
        <authorList>
            <person name="Roh S.G."/>
            <person name="Lee C."/>
            <person name="Kim M.-K."/>
            <person name="Kim S.B."/>
        </authorList>
    </citation>
    <scope>NUCLEOTIDE SEQUENCE [LARGE SCALE GENOMIC DNA]</scope>
    <source>
        <strain evidence="7 8">MMS17-SY117</strain>
    </source>
</reference>
<organism evidence="7 8">
    <name type="scientific">Nocardioides euryhalodurans</name>
    <dbReference type="NCBI Taxonomy" id="2518370"/>
    <lineage>
        <taxon>Bacteria</taxon>
        <taxon>Bacillati</taxon>
        <taxon>Actinomycetota</taxon>
        <taxon>Actinomycetes</taxon>
        <taxon>Propionibacteriales</taxon>
        <taxon>Nocardioidaceae</taxon>
        <taxon>Nocardioides</taxon>
    </lineage>
</organism>
<keyword evidence="8" id="KW-1185">Reference proteome</keyword>
<dbReference type="Gene3D" id="1.20.1250.20">
    <property type="entry name" value="MFS general substrate transporter like domains"/>
    <property type="match status" value="2"/>
</dbReference>
<dbReference type="PANTHER" id="PTHR23542:SF1">
    <property type="entry name" value="MAJOR FACILITATOR SUPERFAMILY (MFS) PROFILE DOMAIN-CONTAINING PROTEIN"/>
    <property type="match status" value="1"/>
</dbReference>
<evidence type="ECO:0000256" key="1">
    <source>
        <dbReference type="ARBA" id="ARBA00004651"/>
    </source>
</evidence>
<keyword evidence="2 5" id="KW-0812">Transmembrane</keyword>
<dbReference type="PROSITE" id="PS50850">
    <property type="entry name" value="MFS"/>
    <property type="match status" value="1"/>
</dbReference>
<evidence type="ECO:0000313" key="7">
    <source>
        <dbReference type="EMBL" id="QBR90942.1"/>
    </source>
</evidence>
<dbReference type="SUPFAM" id="SSF103473">
    <property type="entry name" value="MFS general substrate transporter"/>
    <property type="match status" value="1"/>
</dbReference>
<feature type="transmembrane region" description="Helical" evidence="5">
    <location>
        <begin position="20"/>
        <end position="42"/>
    </location>
</feature>
<dbReference type="RefSeq" id="WP_135073050.1">
    <property type="nucleotide sequence ID" value="NZ_CP038267.1"/>
</dbReference>
<dbReference type="Pfam" id="PF07690">
    <property type="entry name" value="MFS_1"/>
    <property type="match status" value="1"/>
</dbReference>
<feature type="transmembrane region" description="Helical" evidence="5">
    <location>
        <begin position="280"/>
        <end position="299"/>
    </location>
</feature>
<dbReference type="AlphaFoldDB" id="A0A4V1BDF5"/>
<feature type="transmembrane region" description="Helical" evidence="5">
    <location>
        <begin position="108"/>
        <end position="131"/>
    </location>
</feature>
<sequence>MLSTYRRILSVPGGLRFSAAGMVGRLPISMMGLGIVLLVQAATGSYGLAGSVAAAYVVANAVFAVVQGRLLDRLGQARVLVPVVLVFAAAAIALVVSVQAGWPRWTSWLLAAVAGAGLPTAGTCVRARWSYALRGRPRDLQTAFALEAVVDESVFILGPILVTVLATAVHPVAGLATAVGTGLLGTLALAVQRGTEPPPAPPRDPAVAHQPLPWRTLVPLLVVQLALGTLFGAAEVVTVAFADEQGSQAYAGPLLAVWALGSLLAGLVTGAITWRRGPDVRVRVGAVGMFVAMAPLAFIGSVPLMGLALLVGGCAIAPTLIASTSLTEQVVSPGRLTEGMALLHTGIVAGVAPGATAAGFVVDHAGASAAYLVPLGAGAVAAVAAQLLPRRAQERSPVTALDQ</sequence>
<evidence type="ECO:0000256" key="2">
    <source>
        <dbReference type="ARBA" id="ARBA00022692"/>
    </source>
</evidence>
<feature type="transmembrane region" description="Helical" evidence="5">
    <location>
        <begin position="48"/>
        <end position="67"/>
    </location>
</feature>
<dbReference type="KEGG" id="noy:EXE57_00650"/>
<feature type="domain" description="Major facilitator superfamily (MFS) profile" evidence="6">
    <location>
        <begin position="216"/>
        <end position="403"/>
    </location>
</feature>
<dbReference type="InterPro" id="IPR011701">
    <property type="entry name" value="MFS"/>
</dbReference>
<dbReference type="GO" id="GO:0022857">
    <property type="term" value="F:transmembrane transporter activity"/>
    <property type="evidence" value="ECO:0007669"/>
    <property type="project" value="InterPro"/>
</dbReference>
<keyword evidence="3 5" id="KW-1133">Transmembrane helix</keyword>
<feature type="transmembrane region" description="Helical" evidence="5">
    <location>
        <begin position="172"/>
        <end position="191"/>
    </location>
</feature>